<comment type="subcellular location">
    <subcellularLocation>
        <location evidence="2">Cytoplasm</location>
    </subcellularLocation>
    <subcellularLocation>
        <location evidence="1">Nucleus</location>
    </subcellularLocation>
</comment>
<dbReference type="GeneID" id="87842769"/>
<keyword evidence="6" id="KW-0238">DNA-binding</keyword>
<name>A0AAE0H520_9PEZI</name>
<evidence type="ECO:0000313" key="8">
    <source>
        <dbReference type="EMBL" id="KAK3290108.1"/>
    </source>
</evidence>
<dbReference type="GO" id="GO:0005634">
    <property type="term" value="C:nucleus"/>
    <property type="evidence" value="ECO:0007669"/>
    <property type="project" value="UniProtKB-SubCell"/>
</dbReference>
<organism evidence="8 9">
    <name type="scientific">Chaetomium fimeti</name>
    <dbReference type="NCBI Taxonomy" id="1854472"/>
    <lineage>
        <taxon>Eukaryota</taxon>
        <taxon>Fungi</taxon>
        <taxon>Dikarya</taxon>
        <taxon>Ascomycota</taxon>
        <taxon>Pezizomycotina</taxon>
        <taxon>Sordariomycetes</taxon>
        <taxon>Sordariomycetidae</taxon>
        <taxon>Sordariales</taxon>
        <taxon>Chaetomiaceae</taxon>
        <taxon>Chaetomium</taxon>
    </lineage>
</organism>
<dbReference type="GO" id="GO:0016070">
    <property type="term" value="P:RNA metabolic process"/>
    <property type="evidence" value="ECO:0007669"/>
    <property type="project" value="InterPro"/>
</dbReference>
<dbReference type="GO" id="GO:0003697">
    <property type="term" value="F:single-stranded DNA binding"/>
    <property type="evidence" value="ECO:0007669"/>
    <property type="project" value="InterPro"/>
</dbReference>
<comment type="caution">
    <text evidence="8">The sequence shown here is derived from an EMBL/GenBank/DDBJ whole genome shotgun (WGS) entry which is preliminary data.</text>
</comment>
<evidence type="ECO:0000256" key="6">
    <source>
        <dbReference type="ARBA" id="ARBA00023125"/>
    </source>
</evidence>
<proteinExistence type="inferred from homology"/>
<keyword evidence="5" id="KW-0694">RNA-binding</keyword>
<sequence length="327" mass="36918">MSRPHLSEKRSPGVNVEEYNTYLNHRIDWGSLVFTAHVCSQLPETIPTSTSNCLHYRAPPRKHQASNKHTHLSKIASEMAPPMIDPTLFDELKTKIEEDTSVRKDLDQILDDLNQQVSFTQGVLSRIHSTPRSKYATLLGQIEGGIRKEIETVGKLSAFASQYPYYKYNHKWTRMVQDAVSTVIICAWLGGMSTDSKPGEIGRLLTLEDIGQAFNVPVNLKDRDAFHITIEEYLLGLITVIDDLSRLAVNSVTLGDTSMAVKISGFIKDLHAGFQVLNLKNDILRKRVDSIKYAVKKVEDVCTICRCEIPAQEPRVRVFRWPRTLGV</sequence>
<dbReference type="CDD" id="cd14819">
    <property type="entry name" value="Translin"/>
    <property type="match status" value="1"/>
</dbReference>
<dbReference type="InterPro" id="IPR033956">
    <property type="entry name" value="Translin"/>
</dbReference>
<gene>
    <name evidence="8" type="ORF">B0H64DRAFT_427934</name>
</gene>
<evidence type="ECO:0000256" key="2">
    <source>
        <dbReference type="ARBA" id="ARBA00004496"/>
    </source>
</evidence>
<dbReference type="GO" id="GO:0005737">
    <property type="term" value="C:cytoplasm"/>
    <property type="evidence" value="ECO:0007669"/>
    <property type="project" value="UniProtKB-SubCell"/>
</dbReference>
<dbReference type="Gene3D" id="1.20.58.190">
    <property type="entry name" value="Translin, domain 1"/>
    <property type="match status" value="1"/>
</dbReference>
<dbReference type="PANTHER" id="PTHR10741">
    <property type="entry name" value="TRANSLIN AND TRANSLIN ASSOCIATED PROTEIN X"/>
    <property type="match status" value="1"/>
</dbReference>
<dbReference type="Proteomes" id="UP001278766">
    <property type="component" value="Unassembled WGS sequence"/>
</dbReference>
<keyword evidence="9" id="KW-1185">Reference proteome</keyword>
<dbReference type="Gene3D" id="1.20.58.200">
    <property type="entry name" value="Translin, domain 2"/>
    <property type="match status" value="1"/>
</dbReference>
<dbReference type="InterPro" id="IPR016069">
    <property type="entry name" value="Translin_C"/>
</dbReference>
<evidence type="ECO:0000256" key="3">
    <source>
        <dbReference type="ARBA" id="ARBA00005902"/>
    </source>
</evidence>
<evidence type="ECO:0000256" key="4">
    <source>
        <dbReference type="ARBA" id="ARBA00022490"/>
    </source>
</evidence>
<comment type="similarity">
    <text evidence="3">Belongs to the translin family.</text>
</comment>
<protein>
    <submittedName>
        <fullName evidence="8">Translin</fullName>
    </submittedName>
</protein>
<reference evidence="8" key="1">
    <citation type="journal article" date="2023" name="Mol. Phylogenet. Evol.">
        <title>Genome-scale phylogeny and comparative genomics of the fungal order Sordariales.</title>
        <authorList>
            <person name="Hensen N."/>
            <person name="Bonometti L."/>
            <person name="Westerberg I."/>
            <person name="Brannstrom I.O."/>
            <person name="Guillou S."/>
            <person name="Cros-Aarteil S."/>
            <person name="Calhoun S."/>
            <person name="Haridas S."/>
            <person name="Kuo A."/>
            <person name="Mondo S."/>
            <person name="Pangilinan J."/>
            <person name="Riley R."/>
            <person name="LaButti K."/>
            <person name="Andreopoulos B."/>
            <person name="Lipzen A."/>
            <person name="Chen C."/>
            <person name="Yan M."/>
            <person name="Daum C."/>
            <person name="Ng V."/>
            <person name="Clum A."/>
            <person name="Steindorff A."/>
            <person name="Ohm R.A."/>
            <person name="Martin F."/>
            <person name="Silar P."/>
            <person name="Natvig D.O."/>
            <person name="Lalanne C."/>
            <person name="Gautier V."/>
            <person name="Ament-Velasquez S.L."/>
            <person name="Kruys A."/>
            <person name="Hutchinson M.I."/>
            <person name="Powell A.J."/>
            <person name="Barry K."/>
            <person name="Miller A.N."/>
            <person name="Grigoriev I.V."/>
            <person name="Debuchy R."/>
            <person name="Gladieux P."/>
            <person name="Hiltunen Thoren M."/>
            <person name="Johannesson H."/>
        </authorList>
    </citation>
    <scope>NUCLEOTIDE SEQUENCE</scope>
    <source>
        <strain evidence="8">CBS 168.71</strain>
    </source>
</reference>
<reference evidence="8" key="2">
    <citation type="submission" date="2023-06" db="EMBL/GenBank/DDBJ databases">
        <authorList>
            <consortium name="Lawrence Berkeley National Laboratory"/>
            <person name="Haridas S."/>
            <person name="Hensen N."/>
            <person name="Bonometti L."/>
            <person name="Westerberg I."/>
            <person name="Brannstrom I.O."/>
            <person name="Guillou S."/>
            <person name="Cros-Aarteil S."/>
            <person name="Calhoun S."/>
            <person name="Kuo A."/>
            <person name="Mondo S."/>
            <person name="Pangilinan J."/>
            <person name="Riley R."/>
            <person name="Labutti K."/>
            <person name="Andreopoulos B."/>
            <person name="Lipzen A."/>
            <person name="Chen C."/>
            <person name="Yanf M."/>
            <person name="Daum C."/>
            <person name="Ng V."/>
            <person name="Clum A."/>
            <person name="Steindorff A."/>
            <person name="Ohm R."/>
            <person name="Martin F."/>
            <person name="Silar P."/>
            <person name="Natvig D."/>
            <person name="Lalanne C."/>
            <person name="Gautier V."/>
            <person name="Ament-Velasquez S.L."/>
            <person name="Kruys A."/>
            <person name="Hutchinson M.I."/>
            <person name="Powell A.J."/>
            <person name="Barry K."/>
            <person name="Miller A.N."/>
            <person name="Grigoriev I.V."/>
            <person name="Debuchy R."/>
            <person name="Gladieux P."/>
            <person name="Thoren M.H."/>
            <person name="Johannesson H."/>
        </authorList>
    </citation>
    <scope>NUCLEOTIDE SEQUENCE</scope>
    <source>
        <strain evidence="8">CBS 168.71</strain>
    </source>
</reference>
<dbReference type="Pfam" id="PF01997">
    <property type="entry name" value="Translin"/>
    <property type="match status" value="1"/>
</dbReference>
<dbReference type="EMBL" id="JAUEPN010000023">
    <property type="protein sequence ID" value="KAK3290108.1"/>
    <property type="molecule type" value="Genomic_DNA"/>
</dbReference>
<dbReference type="InterPro" id="IPR016068">
    <property type="entry name" value="Translin_N"/>
</dbReference>
<dbReference type="RefSeq" id="XP_062653622.1">
    <property type="nucleotide sequence ID" value="XM_062805821.1"/>
</dbReference>
<dbReference type="InterPro" id="IPR002848">
    <property type="entry name" value="Translin_fam"/>
</dbReference>
<evidence type="ECO:0000256" key="1">
    <source>
        <dbReference type="ARBA" id="ARBA00004123"/>
    </source>
</evidence>
<evidence type="ECO:0000256" key="7">
    <source>
        <dbReference type="ARBA" id="ARBA00023242"/>
    </source>
</evidence>
<evidence type="ECO:0000313" key="9">
    <source>
        <dbReference type="Proteomes" id="UP001278766"/>
    </source>
</evidence>
<dbReference type="GO" id="GO:0043565">
    <property type="term" value="F:sequence-specific DNA binding"/>
    <property type="evidence" value="ECO:0007669"/>
    <property type="project" value="InterPro"/>
</dbReference>
<dbReference type="SUPFAM" id="SSF74784">
    <property type="entry name" value="Translin"/>
    <property type="match status" value="1"/>
</dbReference>
<keyword evidence="7" id="KW-0539">Nucleus</keyword>
<dbReference type="GO" id="GO:0003723">
    <property type="term" value="F:RNA binding"/>
    <property type="evidence" value="ECO:0007669"/>
    <property type="project" value="UniProtKB-KW"/>
</dbReference>
<evidence type="ECO:0000256" key="5">
    <source>
        <dbReference type="ARBA" id="ARBA00022884"/>
    </source>
</evidence>
<dbReference type="InterPro" id="IPR036081">
    <property type="entry name" value="Translin_sf"/>
</dbReference>
<accession>A0AAE0H520</accession>
<dbReference type="AlphaFoldDB" id="A0AAE0H520"/>
<keyword evidence="4" id="KW-0963">Cytoplasm</keyword>